<dbReference type="Pfam" id="PF00005">
    <property type="entry name" value="ABC_tran"/>
    <property type="match status" value="1"/>
</dbReference>
<dbReference type="SUPFAM" id="SSF52540">
    <property type="entry name" value="P-loop containing nucleoside triphosphate hydrolases"/>
    <property type="match status" value="1"/>
</dbReference>
<dbReference type="Proteomes" id="UP000051804">
    <property type="component" value="Unassembled WGS sequence"/>
</dbReference>
<evidence type="ECO:0000256" key="3">
    <source>
        <dbReference type="ARBA" id="ARBA00022741"/>
    </source>
</evidence>
<evidence type="ECO:0000256" key="2">
    <source>
        <dbReference type="ARBA" id="ARBA00022448"/>
    </source>
</evidence>
<evidence type="ECO:0000259" key="6">
    <source>
        <dbReference type="PROSITE" id="PS50893"/>
    </source>
</evidence>
<dbReference type="GO" id="GO:0140359">
    <property type="term" value="F:ABC-type transporter activity"/>
    <property type="evidence" value="ECO:0007669"/>
    <property type="project" value="InterPro"/>
</dbReference>
<dbReference type="Gene3D" id="3.40.50.300">
    <property type="entry name" value="P-loop containing nucleotide triphosphate hydrolases"/>
    <property type="match status" value="1"/>
</dbReference>
<reference evidence="7 8" key="1">
    <citation type="journal article" date="2015" name="Genome Announc.">
        <title>Expanding the biotechnology potential of lactobacilli through comparative genomics of 213 strains and associated genera.</title>
        <authorList>
            <person name="Sun Z."/>
            <person name="Harris H.M."/>
            <person name="McCann A."/>
            <person name="Guo C."/>
            <person name="Argimon S."/>
            <person name="Zhang W."/>
            <person name="Yang X."/>
            <person name="Jeffery I.B."/>
            <person name="Cooney J.C."/>
            <person name="Kagawa T.F."/>
            <person name="Liu W."/>
            <person name="Song Y."/>
            <person name="Salvetti E."/>
            <person name="Wrobel A."/>
            <person name="Rasinkangas P."/>
            <person name="Parkhill J."/>
            <person name="Rea M.C."/>
            <person name="O'Sullivan O."/>
            <person name="Ritari J."/>
            <person name="Douillard F.P."/>
            <person name="Paul Ross R."/>
            <person name="Yang R."/>
            <person name="Briner A.E."/>
            <person name="Felis G.E."/>
            <person name="de Vos W.M."/>
            <person name="Barrangou R."/>
            <person name="Klaenhammer T.R."/>
            <person name="Caufield P.W."/>
            <person name="Cui Y."/>
            <person name="Zhang H."/>
            <person name="O'Toole P.W."/>
        </authorList>
    </citation>
    <scope>NUCLEOTIDE SEQUENCE [LARGE SCALE GENOMIC DNA]</scope>
    <source>
        <strain evidence="7 8">JCM 17158</strain>
    </source>
</reference>
<feature type="domain" description="ABC transporter" evidence="6">
    <location>
        <begin position="30"/>
        <end position="265"/>
    </location>
</feature>
<accession>A0A0R1JK47</accession>
<keyword evidence="8" id="KW-1185">Reference proteome</keyword>
<dbReference type="EMBL" id="AZDJ01000026">
    <property type="protein sequence ID" value="KRK71679.1"/>
    <property type="molecule type" value="Genomic_DNA"/>
</dbReference>
<dbReference type="InterPro" id="IPR015860">
    <property type="entry name" value="ABC_transpr_TagH-like"/>
</dbReference>
<keyword evidence="2" id="KW-0813">Transport</keyword>
<dbReference type="PANTHER" id="PTHR46743:SF2">
    <property type="entry name" value="TEICHOIC ACIDS EXPORT ATP-BINDING PROTEIN TAGH"/>
    <property type="match status" value="1"/>
</dbReference>
<keyword evidence="5" id="KW-0472">Membrane</keyword>
<dbReference type="CDD" id="cd03220">
    <property type="entry name" value="ABC_KpsT_Wzt"/>
    <property type="match status" value="1"/>
</dbReference>
<evidence type="ECO:0000256" key="5">
    <source>
        <dbReference type="SAM" id="Phobius"/>
    </source>
</evidence>
<dbReference type="PROSITE" id="PS00211">
    <property type="entry name" value="ABC_TRANSPORTER_1"/>
    <property type="match status" value="1"/>
</dbReference>
<sequence>MIHKFEKCVCAEGIIFILEKKLKIRARFLTKEYDMMKTKSDMLKTLLPFGNTNIEKFWALKGVSFDVYEGDSVGIVGLNGGGKSTLLNIVSQIIPPTSGELEVNGQTNIISVGAGLNYSLTGRENIIMKCEMLGMSDAEINAKMDDIINFAGDQVIQKIDQPVKTYSSGMKSRLGFSVLVHQDPDILIIDEALSVGDAPFFEKGVARMKQFKAEGKTIMFVSHSIAQVEELCDKVIWIDHGRVVMEGDTSEVLPKFDEFQKTYNKKSKAERNKITHDSGTNFTLEELREANPDEPDRYFSKRLYDKPFSWQTWTAMIFLMYVLVLTIAASIKNKSILFALIHPLAIISIRTVIIFAIVVVAMILAGKLTRRNKERHVMD</sequence>
<organism evidence="7 8">
    <name type="scientific">Lacticaseibacillus nasuensis JCM 17158</name>
    <dbReference type="NCBI Taxonomy" id="1291734"/>
    <lineage>
        <taxon>Bacteria</taxon>
        <taxon>Bacillati</taxon>
        <taxon>Bacillota</taxon>
        <taxon>Bacilli</taxon>
        <taxon>Lactobacillales</taxon>
        <taxon>Lactobacillaceae</taxon>
        <taxon>Lacticaseibacillus</taxon>
    </lineage>
</organism>
<dbReference type="GO" id="GO:0005524">
    <property type="term" value="F:ATP binding"/>
    <property type="evidence" value="ECO:0007669"/>
    <property type="project" value="UniProtKB-KW"/>
</dbReference>
<keyword evidence="3" id="KW-0547">Nucleotide-binding</keyword>
<keyword evidence="5" id="KW-0812">Transmembrane</keyword>
<feature type="transmembrane region" description="Helical" evidence="5">
    <location>
        <begin position="310"/>
        <end position="331"/>
    </location>
</feature>
<comment type="similarity">
    <text evidence="1">Belongs to the ABC transporter superfamily.</text>
</comment>
<dbReference type="PROSITE" id="PS50893">
    <property type="entry name" value="ABC_TRANSPORTER_2"/>
    <property type="match status" value="1"/>
</dbReference>
<evidence type="ECO:0000256" key="4">
    <source>
        <dbReference type="ARBA" id="ARBA00022840"/>
    </source>
</evidence>
<dbReference type="AlphaFoldDB" id="A0A0R1JK47"/>
<gene>
    <name evidence="7" type="ORF">FD02_GL001919</name>
</gene>
<dbReference type="InterPro" id="IPR003593">
    <property type="entry name" value="AAA+_ATPase"/>
</dbReference>
<protein>
    <submittedName>
        <fullName evidence="7">Teichoic acid transport system ATP-binding protein</fullName>
    </submittedName>
</protein>
<dbReference type="PATRIC" id="fig|1291734.4.peg.1972"/>
<proteinExistence type="inferred from homology"/>
<dbReference type="SMART" id="SM00382">
    <property type="entry name" value="AAA"/>
    <property type="match status" value="1"/>
</dbReference>
<dbReference type="InterPro" id="IPR017871">
    <property type="entry name" value="ABC_transporter-like_CS"/>
</dbReference>
<evidence type="ECO:0000256" key="1">
    <source>
        <dbReference type="ARBA" id="ARBA00005417"/>
    </source>
</evidence>
<dbReference type="GO" id="GO:0016887">
    <property type="term" value="F:ATP hydrolysis activity"/>
    <property type="evidence" value="ECO:0007669"/>
    <property type="project" value="InterPro"/>
</dbReference>
<comment type="caution">
    <text evidence="7">The sequence shown here is derived from an EMBL/GenBank/DDBJ whole genome shotgun (WGS) entry which is preliminary data.</text>
</comment>
<evidence type="ECO:0000313" key="8">
    <source>
        <dbReference type="Proteomes" id="UP000051804"/>
    </source>
</evidence>
<keyword evidence="4 7" id="KW-0067">ATP-binding</keyword>
<dbReference type="InterPro" id="IPR003439">
    <property type="entry name" value="ABC_transporter-like_ATP-bd"/>
</dbReference>
<feature type="transmembrane region" description="Helical" evidence="5">
    <location>
        <begin position="337"/>
        <end position="365"/>
    </location>
</feature>
<dbReference type="InterPro" id="IPR027417">
    <property type="entry name" value="P-loop_NTPase"/>
</dbReference>
<dbReference type="PANTHER" id="PTHR46743">
    <property type="entry name" value="TEICHOIC ACIDS EXPORT ATP-BINDING PROTEIN TAGH"/>
    <property type="match status" value="1"/>
</dbReference>
<dbReference type="STRING" id="1291734.FD02_GL001919"/>
<dbReference type="GO" id="GO:0016020">
    <property type="term" value="C:membrane"/>
    <property type="evidence" value="ECO:0007669"/>
    <property type="project" value="InterPro"/>
</dbReference>
<dbReference type="InterPro" id="IPR050683">
    <property type="entry name" value="Bact_Polysacc_Export_ATP-bd"/>
</dbReference>
<name>A0A0R1JK47_9LACO</name>
<keyword evidence="5" id="KW-1133">Transmembrane helix</keyword>
<evidence type="ECO:0000313" key="7">
    <source>
        <dbReference type="EMBL" id="KRK71679.1"/>
    </source>
</evidence>